<feature type="transmembrane region" description="Helical" evidence="1">
    <location>
        <begin position="72"/>
        <end position="89"/>
    </location>
</feature>
<dbReference type="RefSeq" id="WP_123857771.1">
    <property type="nucleotide sequence ID" value="NZ_CP033923.1"/>
</dbReference>
<reference evidence="2 3" key="1">
    <citation type="submission" date="2018-11" db="EMBL/GenBank/DDBJ databases">
        <title>Proposal to divide the Flavobacteriaceae and reorganize its genera based on Amino Acid Identity values calculated from whole genome sequences.</title>
        <authorList>
            <person name="Nicholson A.C."/>
            <person name="Gulvik C.A."/>
            <person name="Whitney A.M."/>
            <person name="Humrighouse B.W."/>
            <person name="Bell M."/>
            <person name="Holmes B."/>
            <person name="Steigerwalt A.G."/>
            <person name="Villarma A."/>
            <person name="Sheth M."/>
            <person name="Batra D."/>
            <person name="Pryor J."/>
            <person name="Bernardet J.-F."/>
            <person name="Hugo C."/>
            <person name="Kampfer P."/>
            <person name="Newman J."/>
            <person name="McQuiston J.R."/>
        </authorList>
    </citation>
    <scope>NUCLEOTIDE SEQUENCE [LARGE SCALE GENOMIC DNA]</scope>
    <source>
        <strain evidence="2 3">G0041</strain>
    </source>
</reference>
<dbReference type="AlphaFoldDB" id="A0AAD0YPS5"/>
<evidence type="ECO:0000313" key="3">
    <source>
        <dbReference type="Proteomes" id="UP000278288"/>
    </source>
</evidence>
<keyword evidence="1" id="KW-0472">Membrane</keyword>
<evidence type="ECO:0000256" key="1">
    <source>
        <dbReference type="SAM" id="Phobius"/>
    </source>
</evidence>
<proteinExistence type="predicted"/>
<protein>
    <submittedName>
        <fullName evidence="2">Uncharacterized protein</fullName>
    </submittedName>
</protein>
<accession>A0AAD0YPS5</accession>
<evidence type="ECO:0000313" key="2">
    <source>
        <dbReference type="EMBL" id="AZA91066.1"/>
    </source>
</evidence>
<dbReference type="KEGG" id="cnk:EG343_10685"/>
<gene>
    <name evidence="2" type="ORF">EG343_10685</name>
</gene>
<keyword evidence="3" id="KW-1185">Reference proteome</keyword>
<name>A0AAD0YPS5_CHRNA</name>
<dbReference type="EMBL" id="CP033923">
    <property type="protein sequence ID" value="AZA91066.1"/>
    <property type="molecule type" value="Genomic_DNA"/>
</dbReference>
<feature type="transmembrane region" description="Helical" evidence="1">
    <location>
        <begin position="28"/>
        <end position="52"/>
    </location>
</feature>
<keyword evidence="1" id="KW-0812">Transmembrane</keyword>
<dbReference type="Proteomes" id="UP000278288">
    <property type="component" value="Chromosome"/>
</dbReference>
<organism evidence="2 3">
    <name type="scientific">Chryseobacterium nakagawai</name>
    <dbReference type="NCBI Taxonomy" id="1241982"/>
    <lineage>
        <taxon>Bacteria</taxon>
        <taxon>Pseudomonadati</taxon>
        <taxon>Bacteroidota</taxon>
        <taxon>Flavobacteriia</taxon>
        <taxon>Flavobacteriales</taxon>
        <taxon>Weeksellaceae</taxon>
        <taxon>Chryseobacterium group</taxon>
        <taxon>Chryseobacterium</taxon>
    </lineage>
</organism>
<keyword evidence="1" id="KW-1133">Transmembrane helix</keyword>
<sequence>MLSILILIGAYRYYARLAEKFGKVKWQLGLLAVGVYLGTQIILGMSYGVYLASTDPEAVNNLNYTGFSAANLVGWLLSLLAVWGVYLLLERRYKNENLQKPSIEIQQIGKISEDSKN</sequence>